<dbReference type="InterPro" id="IPR001279">
    <property type="entry name" value="Metallo-B-lactamas"/>
</dbReference>
<organism evidence="2 3">
    <name type="scientific">Acrocarpospora macrocephala</name>
    <dbReference type="NCBI Taxonomy" id="150177"/>
    <lineage>
        <taxon>Bacteria</taxon>
        <taxon>Bacillati</taxon>
        <taxon>Actinomycetota</taxon>
        <taxon>Actinomycetes</taxon>
        <taxon>Streptosporangiales</taxon>
        <taxon>Streptosporangiaceae</taxon>
        <taxon>Acrocarpospora</taxon>
    </lineage>
</organism>
<dbReference type="RefSeq" id="WP_246268682.1">
    <property type="nucleotide sequence ID" value="NZ_BAAAHL010000068.1"/>
</dbReference>
<dbReference type="Proteomes" id="UP000331127">
    <property type="component" value="Unassembled WGS sequence"/>
</dbReference>
<keyword evidence="3" id="KW-1185">Reference proteome</keyword>
<proteinExistence type="predicted"/>
<dbReference type="PANTHER" id="PTHR23131">
    <property type="entry name" value="ENDORIBONUCLEASE LACTB2"/>
    <property type="match status" value="1"/>
</dbReference>
<dbReference type="InterPro" id="IPR036866">
    <property type="entry name" value="RibonucZ/Hydroxyglut_hydro"/>
</dbReference>
<dbReference type="SUPFAM" id="SSF56281">
    <property type="entry name" value="Metallo-hydrolase/oxidoreductase"/>
    <property type="match status" value="1"/>
</dbReference>
<dbReference type="SMART" id="SM00849">
    <property type="entry name" value="Lactamase_B"/>
    <property type="match status" value="1"/>
</dbReference>
<reference evidence="2 3" key="1">
    <citation type="submission" date="2019-10" db="EMBL/GenBank/DDBJ databases">
        <title>Whole genome shotgun sequence of Acrocarpospora macrocephala NBRC 16266.</title>
        <authorList>
            <person name="Ichikawa N."/>
            <person name="Kimura A."/>
            <person name="Kitahashi Y."/>
            <person name="Komaki H."/>
            <person name="Oguchi A."/>
        </authorList>
    </citation>
    <scope>NUCLEOTIDE SEQUENCE [LARGE SCALE GENOMIC DNA]</scope>
    <source>
        <strain evidence="2 3">NBRC 16266</strain>
    </source>
</reference>
<dbReference type="EMBL" id="BLAE01000030">
    <property type="protein sequence ID" value="GES11542.1"/>
    <property type="molecule type" value="Genomic_DNA"/>
</dbReference>
<dbReference type="InterPro" id="IPR050662">
    <property type="entry name" value="Sec-metab_biosynth-thioest"/>
</dbReference>
<name>A0A5M3WTF9_9ACTN</name>
<sequence>MTRAGVGEWTREGAYEIAPGIHRLPLPMPGDSLRAVNVYAIQDGAGVALVDGGWAIPEAHQVLEKSLNSIGHTCADVTRVIVTHAHIDHYTLAVWLRAEHGTPVLVGRGERDSLEWLAGAGPRHRHQCELLRRAGAPHLAAYMARGDADVDPVAEGWEAPDEWLAEGGIEIGGREFRVLETPGHTEGHIMVLSESDGLLFSGDQILPHITPSIGFEAVPRPQPLVAFLRSLARLRKLPDLRLLPAHGPAGMGAHARIDELAEHHRRRLEQSADAVARLGAATVAEVAAELPWTRHRREFAELDDFNSTLAVFETSAHLAYLVAEGTLLADEEQVPKYRLG</sequence>
<dbReference type="Pfam" id="PF00753">
    <property type="entry name" value="Lactamase_B"/>
    <property type="match status" value="1"/>
</dbReference>
<dbReference type="Gene3D" id="1.10.10.10">
    <property type="entry name" value="Winged helix-like DNA-binding domain superfamily/Winged helix DNA-binding domain"/>
    <property type="match status" value="1"/>
</dbReference>
<dbReference type="Gene3D" id="3.60.15.10">
    <property type="entry name" value="Ribonuclease Z/Hydroxyacylglutathione hydrolase-like"/>
    <property type="match status" value="1"/>
</dbReference>
<feature type="domain" description="Metallo-beta-lactamase" evidence="1">
    <location>
        <begin position="35"/>
        <end position="246"/>
    </location>
</feature>
<keyword evidence="2" id="KW-0378">Hydrolase</keyword>
<dbReference type="GO" id="GO:0016787">
    <property type="term" value="F:hydrolase activity"/>
    <property type="evidence" value="ECO:0007669"/>
    <property type="project" value="UniProtKB-KW"/>
</dbReference>
<dbReference type="PANTHER" id="PTHR23131:SF4">
    <property type="entry name" value="METALLO-BETA-LACTAMASE SUPERFAMILY POTEIN"/>
    <property type="match status" value="1"/>
</dbReference>
<gene>
    <name evidence="2" type="primary">ampC_2</name>
    <name evidence="2" type="ORF">Amac_051390</name>
</gene>
<dbReference type="InterPro" id="IPR036388">
    <property type="entry name" value="WH-like_DNA-bd_sf"/>
</dbReference>
<evidence type="ECO:0000259" key="1">
    <source>
        <dbReference type="SMART" id="SM00849"/>
    </source>
</evidence>
<evidence type="ECO:0000313" key="2">
    <source>
        <dbReference type="EMBL" id="GES11542.1"/>
    </source>
</evidence>
<accession>A0A5M3WTF9</accession>
<dbReference type="AlphaFoldDB" id="A0A5M3WTF9"/>
<evidence type="ECO:0000313" key="3">
    <source>
        <dbReference type="Proteomes" id="UP000331127"/>
    </source>
</evidence>
<comment type="caution">
    <text evidence="2">The sequence shown here is derived from an EMBL/GenBank/DDBJ whole genome shotgun (WGS) entry which is preliminary data.</text>
</comment>
<dbReference type="CDD" id="cd07725">
    <property type="entry name" value="TTHA1429-like_MBL-fold"/>
    <property type="match status" value="1"/>
</dbReference>
<protein>
    <submittedName>
        <fullName evidence="2">MBL fold metallo-hydrolase</fullName>
    </submittedName>
</protein>